<dbReference type="Pfam" id="PF07084">
    <property type="entry name" value="Spot_14"/>
    <property type="match status" value="1"/>
</dbReference>
<dbReference type="OrthoDB" id="9450804at2759"/>
<name>K4FTY4_CALMI</name>
<evidence type="ECO:0000256" key="5">
    <source>
        <dbReference type="ARBA" id="ARBA00023242"/>
    </source>
</evidence>
<dbReference type="KEGG" id="cmk:103177142"/>
<evidence type="ECO:0000313" key="7">
    <source>
        <dbReference type="EMBL" id="AFK11295.1"/>
    </source>
</evidence>
<evidence type="ECO:0000313" key="9">
    <source>
        <dbReference type="Proteomes" id="UP000314986"/>
    </source>
</evidence>
<feature type="region of interest" description="Disordered" evidence="6">
    <location>
        <begin position="76"/>
        <end position="102"/>
    </location>
</feature>
<dbReference type="InterPro" id="IPR053719">
    <property type="entry name" value="Lipogen_MT_Stabilize_sf"/>
</dbReference>
<dbReference type="RefSeq" id="NP_001280075.1">
    <property type="nucleotide sequence ID" value="NM_001293146.1"/>
</dbReference>
<evidence type="ECO:0000256" key="1">
    <source>
        <dbReference type="ARBA" id="ARBA00004123"/>
    </source>
</evidence>
<dbReference type="PANTHER" id="PTHR14315">
    <property type="entry name" value="SPOT14 FAMILY MEMBER"/>
    <property type="match status" value="1"/>
</dbReference>
<reference evidence="9" key="4">
    <citation type="journal article" date="2014" name="Nature">
        <title>Elephant shark genome provides unique insights into gnathostome evolution.</title>
        <authorList>
            <consortium name="International Elephant Shark Genome Sequencing Consortium"/>
            <person name="Venkatesh B."/>
            <person name="Lee A.P."/>
            <person name="Ravi V."/>
            <person name="Maurya A.K."/>
            <person name="Lian M.M."/>
            <person name="Swann J.B."/>
            <person name="Ohta Y."/>
            <person name="Flajnik M.F."/>
            <person name="Sutoh Y."/>
            <person name="Kasahara M."/>
            <person name="Hoon S."/>
            <person name="Gangu V."/>
            <person name="Roy S.W."/>
            <person name="Irimia M."/>
            <person name="Korzh V."/>
            <person name="Kondrychyn I."/>
            <person name="Lim Z.W."/>
            <person name="Tay B.H."/>
            <person name="Tohari S."/>
            <person name="Kong K.W."/>
            <person name="Ho S."/>
            <person name="Lorente-Galdos B."/>
            <person name="Quilez J."/>
            <person name="Marques-Bonet T."/>
            <person name="Raney B.J."/>
            <person name="Ingham P.W."/>
            <person name="Tay A."/>
            <person name="Hillier L.W."/>
            <person name="Minx P."/>
            <person name="Boehm T."/>
            <person name="Wilson R.K."/>
            <person name="Brenner S."/>
            <person name="Warren W.C."/>
        </authorList>
    </citation>
    <scope>NUCLEOTIDE SEQUENCE [LARGE SCALE GENOMIC DNA]</scope>
</reference>
<dbReference type="GeneTree" id="ENSGT00500000044890"/>
<dbReference type="PANTHER" id="PTHR14315:SF20">
    <property type="entry name" value="SIMILAR TO VERTEBRATE MID1 INTERACTING-LIKE PROTEIN"/>
    <property type="match status" value="1"/>
</dbReference>
<dbReference type="InterPro" id="IPR009786">
    <property type="entry name" value="Spot_14"/>
</dbReference>
<feature type="compositionally biased region" description="Acidic residues" evidence="6">
    <location>
        <begin position="91"/>
        <end position="101"/>
    </location>
</feature>
<evidence type="ECO:0000256" key="4">
    <source>
        <dbReference type="ARBA" id="ARBA00022490"/>
    </source>
</evidence>
<evidence type="ECO:0000256" key="6">
    <source>
        <dbReference type="SAM" id="MobiDB-lite"/>
    </source>
</evidence>
<dbReference type="GO" id="GO:0005634">
    <property type="term" value="C:nucleus"/>
    <property type="evidence" value="ECO:0007669"/>
    <property type="project" value="UniProtKB-SubCell"/>
</dbReference>
<organism evidence="7">
    <name type="scientific">Callorhinchus milii</name>
    <name type="common">Ghost shark</name>
    <dbReference type="NCBI Taxonomy" id="7868"/>
    <lineage>
        <taxon>Eukaryota</taxon>
        <taxon>Metazoa</taxon>
        <taxon>Chordata</taxon>
        <taxon>Craniata</taxon>
        <taxon>Vertebrata</taxon>
        <taxon>Chondrichthyes</taxon>
        <taxon>Holocephali</taxon>
        <taxon>Chimaeriformes</taxon>
        <taxon>Callorhinchidae</taxon>
        <taxon>Callorhinchus</taxon>
    </lineage>
</organism>
<dbReference type="EMBL" id="JX212001">
    <property type="protein sequence ID" value="AFM90315.1"/>
    <property type="molecule type" value="mRNA"/>
</dbReference>
<reference evidence="7" key="3">
    <citation type="journal article" date="2012" name="PLoS ONE">
        <title>Sequencing and Analysis of Full-Length cDNAs, 5'-ESTs and 3'-ESTs from a Cartilaginous Fish, the Elephant Shark (Callorhinchus milii).</title>
        <authorList>
            <person name="Tan Y.Y."/>
            <person name="Kodzius R."/>
            <person name="Tay B.H."/>
            <person name="Tay A."/>
            <person name="Brenner S."/>
            <person name="Venkatesh B."/>
        </authorList>
    </citation>
    <scope>NUCLEOTIDE SEQUENCE</scope>
    <source>
        <tissue evidence="7">Liver</tissue>
    </source>
</reference>
<comment type="subcellular location">
    <subcellularLocation>
        <location evidence="2">Cytoplasm</location>
    </subcellularLocation>
    <subcellularLocation>
        <location evidence="1">Nucleus</location>
    </subcellularLocation>
</comment>
<dbReference type="Ensembl" id="ENSCMIT00000044022.1">
    <property type="protein sequence ID" value="ENSCMIP00000043400.1"/>
    <property type="gene ID" value="ENSCMIG00000017993.1"/>
</dbReference>
<dbReference type="GO" id="GO:0005829">
    <property type="term" value="C:cytosol"/>
    <property type="evidence" value="ECO:0007669"/>
    <property type="project" value="TreeGrafter"/>
</dbReference>
<accession>K4FTY4</accession>
<evidence type="ECO:0000256" key="3">
    <source>
        <dbReference type="ARBA" id="ARBA00009488"/>
    </source>
</evidence>
<dbReference type="Gene3D" id="6.10.140.1610">
    <property type="match status" value="1"/>
</dbReference>
<keyword evidence="9" id="KW-1185">Reference proteome</keyword>
<keyword evidence="4" id="KW-0963">Cytoplasm</keyword>
<reference evidence="8" key="5">
    <citation type="submission" date="2025-05" db="UniProtKB">
        <authorList>
            <consortium name="Ensembl"/>
        </authorList>
    </citation>
    <scope>IDENTIFICATION</scope>
</reference>
<dbReference type="EMBL" id="JX053067">
    <property type="protein sequence ID" value="AFK11295.1"/>
    <property type="molecule type" value="mRNA"/>
</dbReference>
<dbReference type="OMA" id="YECYSLL"/>
<reference evidence="9" key="2">
    <citation type="journal article" date="2007" name="PLoS Biol.">
        <title>Survey sequencing and comparative analysis of the elephant shark (Callorhinchus milii) genome.</title>
        <authorList>
            <person name="Venkatesh B."/>
            <person name="Kirkness E.F."/>
            <person name="Loh Y.H."/>
            <person name="Halpern A.L."/>
            <person name="Lee A.P."/>
            <person name="Johnson J."/>
            <person name="Dandona N."/>
            <person name="Viswanathan L.D."/>
            <person name="Tay A."/>
            <person name="Venter J.C."/>
            <person name="Strausberg R.L."/>
            <person name="Brenner S."/>
        </authorList>
    </citation>
    <scope>NUCLEOTIDE SEQUENCE [LARGE SCALE GENOMIC DNA]</scope>
</reference>
<dbReference type="Proteomes" id="UP000314986">
    <property type="component" value="Unassembled WGS sequence"/>
</dbReference>
<proteinExistence type="evidence at transcript level"/>
<dbReference type="GeneID" id="103177142"/>
<dbReference type="GO" id="GO:0046890">
    <property type="term" value="P:regulation of lipid biosynthetic process"/>
    <property type="evidence" value="ECO:0007669"/>
    <property type="project" value="TreeGrafter"/>
</dbReference>
<gene>
    <name evidence="8" type="primary">LOC103177142</name>
</gene>
<sequence>MQSLATQHQKNFLAVAMNKYVSSVKNMENTVMLPSLLRDVPIEDEDETKMATISPQNLYECYSLLKSFKNTVESSILPFEPPKRKNSAGDLESEEENEEQPNLEKLFHIHLLGLYTVLDELSNKANTLTKRYKEIIGLPR</sequence>
<dbReference type="AlphaFoldDB" id="K4FTY4"/>
<evidence type="ECO:0000256" key="2">
    <source>
        <dbReference type="ARBA" id="ARBA00004496"/>
    </source>
</evidence>
<reference evidence="9" key="1">
    <citation type="journal article" date="2006" name="Science">
        <title>Ancient noncoding elements conserved in the human genome.</title>
        <authorList>
            <person name="Venkatesh B."/>
            <person name="Kirkness E.F."/>
            <person name="Loh Y.H."/>
            <person name="Halpern A.L."/>
            <person name="Lee A.P."/>
            <person name="Johnson J."/>
            <person name="Dandona N."/>
            <person name="Viswanathan L.D."/>
            <person name="Tay A."/>
            <person name="Venter J.C."/>
            <person name="Strausberg R.L."/>
            <person name="Brenner S."/>
        </authorList>
    </citation>
    <scope>NUCLEOTIDE SEQUENCE [LARGE SCALE GENOMIC DNA]</scope>
</reference>
<comment type="similarity">
    <text evidence="3">Belongs to the SPOT14 family.</text>
</comment>
<evidence type="ECO:0000313" key="8">
    <source>
        <dbReference type="Ensembl" id="ENSCMIP00000043400.1"/>
    </source>
</evidence>
<keyword evidence="5" id="KW-0539">Nucleus</keyword>
<dbReference type="STRING" id="7868.ENSCMIP00000043400"/>
<protein>
    <submittedName>
        <fullName evidence="7">Mid1-interacting protein 1-B</fullName>
    </submittedName>
</protein>